<reference evidence="2 3" key="1">
    <citation type="submission" date="2019-03" db="EMBL/GenBank/DDBJ databases">
        <title>Genomic Encyclopedia of Type Strains, Phase IV (KMG-IV): sequencing the most valuable type-strain genomes for metagenomic binning, comparative biology and taxonomic classification.</title>
        <authorList>
            <person name="Goeker M."/>
        </authorList>
    </citation>
    <scope>NUCLEOTIDE SEQUENCE [LARGE SCALE GENOMIC DNA]</scope>
    <source>
        <strain evidence="2 3">DSM 45361</strain>
    </source>
</reference>
<dbReference type="CDD" id="cd00093">
    <property type="entry name" value="HTH_XRE"/>
    <property type="match status" value="1"/>
</dbReference>
<organism evidence="2 3">
    <name type="scientific">Labedaea rhizosphaerae</name>
    <dbReference type="NCBI Taxonomy" id="598644"/>
    <lineage>
        <taxon>Bacteria</taxon>
        <taxon>Bacillati</taxon>
        <taxon>Actinomycetota</taxon>
        <taxon>Actinomycetes</taxon>
        <taxon>Pseudonocardiales</taxon>
        <taxon>Pseudonocardiaceae</taxon>
        <taxon>Labedaea</taxon>
    </lineage>
</organism>
<dbReference type="EMBL" id="SNXZ01000003">
    <property type="protein sequence ID" value="TDP97820.1"/>
    <property type="molecule type" value="Genomic_DNA"/>
</dbReference>
<dbReference type="RefSeq" id="WP_133850968.1">
    <property type="nucleotide sequence ID" value="NZ_SNXZ01000003.1"/>
</dbReference>
<accession>A0A4R6SD11</accession>
<comment type="caution">
    <text evidence="2">The sequence shown here is derived from an EMBL/GenBank/DDBJ whole genome shotgun (WGS) entry which is preliminary data.</text>
</comment>
<name>A0A4R6SD11_LABRH</name>
<evidence type="ECO:0000313" key="3">
    <source>
        <dbReference type="Proteomes" id="UP000295444"/>
    </source>
</evidence>
<dbReference type="SUPFAM" id="SSF47413">
    <property type="entry name" value="lambda repressor-like DNA-binding domains"/>
    <property type="match status" value="1"/>
</dbReference>
<dbReference type="InterPro" id="IPR010982">
    <property type="entry name" value="Lambda_DNA-bd_dom_sf"/>
</dbReference>
<protein>
    <submittedName>
        <fullName evidence="2">Helix-turn-helix protein</fullName>
    </submittedName>
</protein>
<dbReference type="Gene3D" id="1.10.260.40">
    <property type="entry name" value="lambda repressor-like DNA-binding domains"/>
    <property type="match status" value="1"/>
</dbReference>
<gene>
    <name evidence="2" type="ORF">EV186_103797</name>
</gene>
<dbReference type="Pfam" id="PF19054">
    <property type="entry name" value="DUF5753"/>
    <property type="match status" value="1"/>
</dbReference>
<proteinExistence type="predicted"/>
<evidence type="ECO:0000313" key="2">
    <source>
        <dbReference type="EMBL" id="TDP97820.1"/>
    </source>
</evidence>
<feature type="domain" description="HTH cro/C1-type" evidence="1">
    <location>
        <begin position="17"/>
        <end position="49"/>
    </location>
</feature>
<sequence>MGRTNAPAGYRELGAALRNLRKEAGLTGRSVAFRTGWDPTKISRIESGQVHLDVADVCWYLGKLQVPREVAVPLIDRCRQTRNNPGFWMTPFGESVPDALSSLLYHESTANVSTSYESQVIPGLLQTERYARTLIGGNLTYTKEDVDVSVRTRVDRRWVLSRSDCAFCFYIHEQALRTVIGGTDVMCEQMLALALEGHAPNVEVRVIPGSIGDHPTLLGSFRVFEFDEHETLVHLDNFAVASFWFEDQDFVARYNRLVRHLADVAANVEQSRKFIAALADEYDRGSSTHGLRAVEEEHLQR</sequence>
<dbReference type="OrthoDB" id="3672921at2"/>
<dbReference type="PROSITE" id="PS50943">
    <property type="entry name" value="HTH_CROC1"/>
    <property type="match status" value="1"/>
</dbReference>
<keyword evidence="3" id="KW-1185">Reference proteome</keyword>
<dbReference type="GO" id="GO:0003677">
    <property type="term" value="F:DNA binding"/>
    <property type="evidence" value="ECO:0007669"/>
    <property type="project" value="InterPro"/>
</dbReference>
<dbReference type="Proteomes" id="UP000295444">
    <property type="component" value="Unassembled WGS sequence"/>
</dbReference>
<dbReference type="InterPro" id="IPR001387">
    <property type="entry name" value="Cro/C1-type_HTH"/>
</dbReference>
<dbReference type="Pfam" id="PF13560">
    <property type="entry name" value="HTH_31"/>
    <property type="match status" value="1"/>
</dbReference>
<dbReference type="InterPro" id="IPR043917">
    <property type="entry name" value="DUF5753"/>
</dbReference>
<dbReference type="AlphaFoldDB" id="A0A4R6SD11"/>
<evidence type="ECO:0000259" key="1">
    <source>
        <dbReference type="PROSITE" id="PS50943"/>
    </source>
</evidence>